<evidence type="ECO:0000313" key="2">
    <source>
        <dbReference type="Proteomes" id="UP000239494"/>
    </source>
</evidence>
<keyword evidence="2" id="KW-1185">Reference proteome</keyword>
<dbReference type="EMBL" id="PVTF01000005">
    <property type="protein sequence ID" value="PRY41708.1"/>
    <property type="molecule type" value="Genomic_DNA"/>
</dbReference>
<dbReference type="AlphaFoldDB" id="A0A2T0T7U3"/>
<comment type="caution">
    <text evidence="1">The sequence shown here is derived from an EMBL/GenBank/DDBJ whole genome shotgun (WGS) entry which is preliminary data.</text>
</comment>
<gene>
    <name evidence="1" type="ORF">CLV43_105466</name>
</gene>
<sequence>MRRPVVEAGRSERAFRTVLEQKIWERRQTFEEFAEFAEVFAREHREPGSVGVRHLQRLAAGRKPSGEPLSPVRPSTARLLERIFGVGIDVLLGSVREPIEVPEIVGGGSSARADGDLVDALAWLDRRAGWVPGTGRGKVGARAGDLGVGGLLDRNALRSRVGRAQMASALADYYGPIRAGYGMYRARCGGQAVVTSVVTRVEWLDLACALTADRDSVKFVAEEFVPGAALGRVGADGAVDRLAESVALGVRIANLPLYRLLGVEIGDALSGTVGQVPFMEYALTMDLLEGELLDAVAAGRSALPLRDLYLPSAESVLDLPKRVCAGGVLALCAIARPGDPFRGGPDYALLVQVRSGSVLNASGRLAVIPKAFHQPMSDVRADARVGATLLRELEEELFGRSDVDMTIGDVRAAVPMHPGRASEPMKWLTAEAGRLRVECTGFGLNLVSGNYEFAGLVVIEDEEFWRRFGGQVEANWEASGLRLYSSLDGELVEELVEELVGQEAWSNEGLFALLQGLRRLREIGGGRVELPAVEVEVGG</sequence>
<dbReference type="RefSeq" id="WP_245886702.1">
    <property type="nucleotide sequence ID" value="NZ_PVTF01000005.1"/>
</dbReference>
<organism evidence="1 2">
    <name type="scientific">Umezawaea tangerina</name>
    <dbReference type="NCBI Taxonomy" id="84725"/>
    <lineage>
        <taxon>Bacteria</taxon>
        <taxon>Bacillati</taxon>
        <taxon>Actinomycetota</taxon>
        <taxon>Actinomycetes</taxon>
        <taxon>Pseudonocardiales</taxon>
        <taxon>Pseudonocardiaceae</taxon>
        <taxon>Umezawaea</taxon>
    </lineage>
</organism>
<proteinExistence type="predicted"/>
<name>A0A2T0T7U3_9PSEU</name>
<dbReference type="Proteomes" id="UP000239494">
    <property type="component" value="Unassembled WGS sequence"/>
</dbReference>
<protein>
    <submittedName>
        <fullName evidence="1">Uncharacterized protein</fullName>
    </submittedName>
</protein>
<reference evidence="1 2" key="1">
    <citation type="submission" date="2018-03" db="EMBL/GenBank/DDBJ databases">
        <title>Genomic Encyclopedia of Archaeal and Bacterial Type Strains, Phase II (KMG-II): from individual species to whole genera.</title>
        <authorList>
            <person name="Goeker M."/>
        </authorList>
    </citation>
    <scope>NUCLEOTIDE SEQUENCE [LARGE SCALE GENOMIC DNA]</scope>
    <source>
        <strain evidence="1 2">DSM 44720</strain>
    </source>
</reference>
<evidence type="ECO:0000313" key="1">
    <source>
        <dbReference type="EMBL" id="PRY41708.1"/>
    </source>
</evidence>
<accession>A0A2T0T7U3</accession>